<dbReference type="PRINTS" id="PR00449">
    <property type="entry name" value="RASTRNSFRMNG"/>
</dbReference>
<dbReference type="SMART" id="SM00174">
    <property type="entry name" value="RHO"/>
    <property type="match status" value="1"/>
</dbReference>
<evidence type="ECO:0000256" key="3">
    <source>
        <dbReference type="SAM" id="MobiDB-lite"/>
    </source>
</evidence>
<evidence type="ECO:0000256" key="2">
    <source>
        <dbReference type="ARBA" id="ARBA00023134"/>
    </source>
</evidence>
<evidence type="ECO:0000313" key="4">
    <source>
        <dbReference type="EMBL" id="KAF4472022.1"/>
    </source>
</evidence>
<organism evidence="4 5">
    <name type="scientific">Fusarium albosuccineum</name>
    <dbReference type="NCBI Taxonomy" id="1237068"/>
    <lineage>
        <taxon>Eukaryota</taxon>
        <taxon>Fungi</taxon>
        <taxon>Dikarya</taxon>
        <taxon>Ascomycota</taxon>
        <taxon>Pezizomycotina</taxon>
        <taxon>Sordariomycetes</taxon>
        <taxon>Hypocreomycetidae</taxon>
        <taxon>Hypocreales</taxon>
        <taxon>Nectriaceae</taxon>
        <taxon>Fusarium</taxon>
        <taxon>Fusarium decemcellulare species complex</taxon>
    </lineage>
</organism>
<feature type="compositionally biased region" description="Low complexity" evidence="3">
    <location>
        <begin position="40"/>
        <end position="76"/>
    </location>
</feature>
<evidence type="ECO:0000313" key="5">
    <source>
        <dbReference type="Proteomes" id="UP000554235"/>
    </source>
</evidence>
<dbReference type="Pfam" id="PF00071">
    <property type="entry name" value="Ras"/>
    <property type="match status" value="1"/>
</dbReference>
<dbReference type="EMBL" id="JAADYS010000138">
    <property type="protein sequence ID" value="KAF4472022.1"/>
    <property type="molecule type" value="Genomic_DNA"/>
</dbReference>
<dbReference type="InterPro" id="IPR027417">
    <property type="entry name" value="P-loop_NTPase"/>
</dbReference>
<dbReference type="GO" id="GO:0003924">
    <property type="term" value="F:GTPase activity"/>
    <property type="evidence" value="ECO:0007669"/>
    <property type="project" value="InterPro"/>
</dbReference>
<dbReference type="Gene3D" id="3.40.50.300">
    <property type="entry name" value="P-loop containing nucleotide triphosphate hydrolases"/>
    <property type="match status" value="1"/>
</dbReference>
<keyword evidence="5" id="KW-1185">Reference proteome</keyword>
<gene>
    <name evidence="4" type="ORF">FALBO_1083</name>
</gene>
<dbReference type="InterPro" id="IPR003578">
    <property type="entry name" value="Small_GTPase_Rho"/>
</dbReference>
<accession>A0A8H4LNZ1</accession>
<feature type="compositionally biased region" description="Basic and acidic residues" evidence="3">
    <location>
        <begin position="15"/>
        <end position="39"/>
    </location>
</feature>
<dbReference type="PANTHER" id="PTHR24072">
    <property type="entry name" value="RHO FAMILY GTPASE"/>
    <property type="match status" value="1"/>
</dbReference>
<dbReference type="InterPro" id="IPR001806">
    <property type="entry name" value="Small_GTPase"/>
</dbReference>
<dbReference type="GO" id="GO:0005525">
    <property type="term" value="F:GTP binding"/>
    <property type="evidence" value="ECO:0007669"/>
    <property type="project" value="UniProtKB-KW"/>
</dbReference>
<dbReference type="AlphaFoldDB" id="A0A8H4LNZ1"/>
<comment type="caution">
    <text evidence="4">The sequence shown here is derived from an EMBL/GenBank/DDBJ whole genome shotgun (WGS) entry which is preliminary data.</text>
</comment>
<dbReference type="SUPFAM" id="SSF52540">
    <property type="entry name" value="P-loop containing nucleoside triphosphate hydrolases"/>
    <property type="match status" value="1"/>
</dbReference>
<keyword evidence="1" id="KW-0547">Nucleotide-binding</keyword>
<feature type="region of interest" description="Disordered" evidence="3">
    <location>
        <begin position="15"/>
        <end position="82"/>
    </location>
</feature>
<protein>
    <submittedName>
        <fullName evidence="4">GTPase Rho</fullName>
    </submittedName>
</protein>
<name>A0A8H4LNZ1_9HYPO</name>
<proteinExistence type="predicted"/>
<evidence type="ECO:0000256" key="1">
    <source>
        <dbReference type="ARBA" id="ARBA00022741"/>
    </source>
</evidence>
<keyword evidence="2" id="KW-0342">GTP-binding</keyword>
<sequence>MEFAPIKPELRIESWRKRVPSRVERQDPFEGDGFDERPSTRLSPPRSSTRLSFLRSATPLFMRPSTPSSRPASSMTERPAGGKRKSLLGLFNLKRKRDSLETESVPRDPIRLKFLFVGSKAVGQTSLLYHARYGYFPDASPLPNPQWVLKADISQSSAFARPLYQTFDTSGVPDLNTVESLTYIAWDAVFLCFDISDKVSMYAIIQWWRHASNNGFAKYEGFQPLLYLVGLKKDANWHARRIGAHRYLECSAVTGEGMKEVFDDSAREAMRRALGGVEIQEEETAAPKKKRRFFQGRVF</sequence>
<dbReference type="Proteomes" id="UP000554235">
    <property type="component" value="Unassembled WGS sequence"/>
</dbReference>
<dbReference type="OrthoDB" id="25896at2759"/>
<reference evidence="4 5" key="1">
    <citation type="submission" date="2020-01" db="EMBL/GenBank/DDBJ databases">
        <title>Identification and distribution of gene clusters putatively required for synthesis of sphingolipid metabolism inhibitors in phylogenetically diverse species of the filamentous fungus Fusarium.</title>
        <authorList>
            <person name="Kim H.-S."/>
            <person name="Busman M."/>
            <person name="Brown D.W."/>
            <person name="Divon H."/>
            <person name="Uhlig S."/>
            <person name="Proctor R.H."/>
        </authorList>
    </citation>
    <scope>NUCLEOTIDE SEQUENCE [LARGE SCALE GENOMIC DNA]</scope>
    <source>
        <strain evidence="4 5">NRRL 20459</strain>
    </source>
</reference>
<dbReference type="GO" id="GO:0007264">
    <property type="term" value="P:small GTPase-mediated signal transduction"/>
    <property type="evidence" value="ECO:0007669"/>
    <property type="project" value="InterPro"/>
</dbReference>